<feature type="domain" description="TTI1 N-terminal TPR" evidence="2">
    <location>
        <begin position="3"/>
        <end position="294"/>
    </location>
</feature>
<dbReference type="OrthoDB" id="49511at2759"/>
<dbReference type="InterPro" id="IPR016024">
    <property type="entry name" value="ARM-type_fold"/>
</dbReference>
<evidence type="ECO:0000256" key="1">
    <source>
        <dbReference type="SAM" id="MobiDB-lite"/>
    </source>
</evidence>
<gene>
    <name evidence="4" type="ORF">CTheo_4503</name>
</gene>
<evidence type="ECO:0000259" key="3">
    <source>
        <dbReference type="Pfam" id="PF24181"/>
    </source>
</evidence>
<proteinExistence type="predicted"/>
<dbReference type="InterPro" id="IPR049362">
    <property type="entry name" value="TTI1_rpt"/>
</dbReference>
<feature type="region of interest" description="Disordered" evidence="1">
    <location>
        <begin position="748"/>
        <end position="774"/>
    </location>
</feature>
<accession>A0A5N5QKP6</accession>
<evidence type="ECO:0000259" key="2">
    <source>
        <dbReference type="Pfam" id="PF24173"/>
    </source>
</evidence>
<keyword evidence="5" id="KW-1185">Reference proteome</keyword>
<dbReference type="Pfam" id="PF24173">
    <property type="entry name" value="TPR_TTI1_N"/>
    <property type="match status" value="1"/>
</dbReference>
<dbReference type="Pfam" id="PF24181">
    <property type="entry name" value="TPR_TTI1_C"/>
    <property type="match status" value="1"/>
</dbReference>
<evidence type="ECO:0000313" key="4">
    <source>
        <dbReference type="EMBL" id="KAB5592051.1"/>
    </source>
</evidence>
<comment type="caution">
    <text evidence="4">The sequence shown here is derived from an EMBL/GenBank/DDBJ whole genome shotgun (WGS) entry which is preliminary data.</text>
</comment>
<dbReference type="PANTHER" id="PTHR18460">
    <property type="entry name" value="TEL2 INTERACTING PROTEIN 1 TTI1 FAMILY MEMBER"/>
    <property type="match status" value="1"/>
</dbReference>
<evidence type="ECO:0000313" key="5">
    <source>
        <dbReference type="Proteomes" id="UP000383932"/>
    </source>
</evidence>
<protein>
    <submittedName>
        <fullName evidence="4">Uncharacterized protein</fullName>
    </submittedName>
</protein>
<dbReference type="PANTHER" id="PTHR18460:SF3">
    <property type="entry name" value="TELO2-INTERACTING PROTEIN 1 HOMOLOG"/>
    <property type="match status" value="1"/>
</dbReference>
<dbReference type="InterPro" id="IPR052587">
    <property type="entry name" value="TELO2-interacting_protein_1"/>
</dbReference>
<feature type="domain" description="TTI1 C-terminal TPR" evidence="3">
    <location>
        <begin position="749"/>
        <end position="973"/>
    </location>
</feature>
<sequence length="1015" mass="110731">MLFARIRPLCVQILNSPSASALAALVDILNAEDHLPPAIIEYVFFPLAHILRNTSTPDHILEHVFRALAVLAAHWDCSIEIWGQLVMLSTAVLAAPHDEETLLAVVLTLRALVRPDAPLPIVGRALDALLPHTASPNHDLQTTSLAVVLLLVKHYFGDDMPAILPGVVSTMARVALGPKTTAYAIQIALDLLAHAVQRAMSDRVCILHGALHDIRSLDDLLSPLGSQSTRTPSWLAGTASQLHIALNTLSPLVSHPNPIARLALANLAFSIIQACPRSLEKSQPLLLSHLLVLAYPALSASTPPEDARRALEHLHTLLADPLQIQPLASLASQALSLLPHRLTPTHQRSASSLARQLVTASTILPTIGALLGPSGGIEKWGRTLLTVLKFESKPLVHITTAQDLISTHSAPTHPYPPITLAALDADVHHHVENVFIAMGNAAHDQCAFAIEWFVALGTREGDDEMRVAALWCALMLLRGATKSAPSPRLTKAARWIITSVAELWDGRFQVANVEPAPTDDVLQVTEYVKGLDPLTTLLDRPTRSKPKPNRQVHLQHASLAIQLLSTSHMALCTTNSPAPLQYTLFPLLVSLVSDAPVLAWTAHTALGQISEALGYASLSNMLLANFDYALESVARRISLFSSYATTTPSSSPSISIQALQVLECLIRLVGRAIVDRATDVLDECFDRLDDFHGYSAVVCALVGVLAQVVAAIGREDEGGRIGGRAEPGPRTNERDDFFEWFKRRNEPRDSDFDLGKKDDDGDGDGEPPPLSPLQSLTRQIVARATYFLTHASPHVRAQILNLLATAAPTLRASAFLPTIHAAWPFILNRLDDKEPFVVVACAQLVQALVQSVGEFMARRVWDDVWPRFKKILEAQAEIAVTKVRRTARLGAEQYGPRALSDLHLAVLRTLGAAIEHVEPSDEAVWTILTRCRRFLAKDPSPGRDEWGERRDDVQKAARDLYTAIGKRNPDVVWLVLVGTCGRDPRTNQDVQVPAFLRSDEWDVLDNVVLVLNAIE</sequence>
<dbReference type="Pfam" id="PF21547">
    <property type="entry name" value="TTI1"/>
    <property type="match status" value="1"/>
</dbReference>
<dbReference type="AlphaFoldDB" id="A0A5N5QKP6"/>
<dbReference type="SUPFAM" id="SSF48371">
    <property type="entry name" value="ARM repeat"/>
    <property type="match status" value="1"/>
</dbReference>
<dbReference type="InterPro" id="IPR057567">
    <property type="entry name" value="TPR_TTI1_C"/>
</dbReference>
<dbReference type="EMBL" id="SSOP01000078">
    <property type="protein sequence ID" value="KAB5592051.1"/>
    <property type="molecule type" value="Genomic_DNA"/>
</dbReference>
<dbReference type="InterPro" id="IPR011989">
    <property type="entry name" value="ARM-like"/>
</dbReference>
<organism evidence="4 5">
    <name type="scientific">Ceratobasidium theobromae</name>
    <dbReference type="NCBI Taxonomy" id="1582974"/>
    <lineage>
        <taxon>Eukaryota</taxon>
        <taxon>Fungi</taxon>
        <taxon>Dikarya</taxon>
        <taxon>Basidiomycota</taxon>
        <taxon>Agaricomycotina</taxon>
        <taxon>Agaricomycetes</taxon>
        <taxon>Cantharellales</taxon>
        <taxon>Ceratobasidiaceae</taxon>
        <taxon>Ceratobasidium</taxon>
    </lineage>
</organism>
<dbReference type="Gene3D" id="1.25.10.10">
    <property type="entry name" value="Leucine-rich Repeat Variant"/>
    <property type="match status" value="1"/>
</dbReference>
<reference evidence="4 5" key="1">
    <citation type="journal article" date="2019" name="Fungal Biol. Biotechnol.">
        <title>Draft genome sequence of fastidious pathogen Ceratobasidium theobromae, which causes vascular-streak dieback in Theobroma cacao.</title>
        <authorList>
            <person name="Ali S.S."/>
            <person name="Asman A."/>
            <person name="Shao J."/>
            <person name="Firmansyah A.P."/>
            <person name="Susilo A.W."/>
            <person name="Rosmana A."/>
            <person name="McMahon P."/>
            <person name="Junaid M."/>
            <person name="Guest D."/>
            <person name="Kheng T.Y."/>
            <person name="Meinhardt L.W."/>
            <person name="Bailey B.A."/>
        </authorList>
    </citation>
    <scope>NUCLEOTIDE SEQUENCE [LARGE SCALE GENOMIC DNA]</scope>
    <source>
        <strain evidence="4 5">CT2</strain>
    </source>
</reference>
<name>A0A5N5QKP6_9AGAM</name>
<dbReference type="InterPro" id="IPR057566">
    <property type="entry name" value="TPR_TTI1_N"/>
</dbReference>
<feature type="compositionally biased region" description="Basic and acidic residues" evidence="1">
    <location>
        <begin position="748"/>
        <end position="759"/>
    </location>
</feature>
<dbReference type="GO" id="GO:0005737">
    <property type="term" value="C:cytoplasm"/>
    <property type="evidence" value="ECO:0007669"/>
    <property type="project" value="TreeGrafter"/>
</dbReference>
<dbReference type="Proteomes" id="UP000383932">
    <property type="component" value="Unassembled WGS sequence"/>
</dbReference>